<dbReference type="Proteomes" id="UP001056778">
    <property type="component" value="Chromosome 9"/>
</dbReference>
<name>A0ACB9SHJ1_HOLOL</name>
<organism evidence="1 2">
    <name type="scientific">Holotrichia oblita</name>
    <name type="common">Chafer beetle</name>
    <dbReference type="NCBI Taxonomy" id="644536"/>
    <lineage>
        <taxon>Eukaryota</taxon>
        <taxon>Metazoa</taxon>
        <taxon>Ecdysozoa</taxon>
        <taxon>Arthropoda</taxon>
        <taxon>Hexapoda</taxon>
        <taxon>Insecta</taxon>
        <taxon>Pterygota</taxon>
        <taxon>Neoptera</taxon>
        <taxon>Endopterygota</taxon>
        <taxon>Coleoptera</taxon>
        <taxon>Polyphaga</taxon>
        <taxon>Scarabaeiformia</taxon>
        <taxon>Scarabaeidae</taxon>
        <taxon>Melolonthinae</taxon>
        <taxon>Holotrichia</taxon>
    </lineage>
</organism>
<keyword evidence="2" id="KW-1185">Reference proteome</keyword>
<comment type="caution">
    <text evidence="1">The sequence shown here is derived from an EMBL/GenBank/DDBJ whole genome shotgun (WGS) entry which is preliminary data.</text>
</comment>
<protein>
    <submittedName>
        <fullName evidence="1">Fast leu-rich domain-containing</fullName>
    </submittedName>
</protein>
<reference evidence="1" key="1">
    <citation type="submission" date="2022-04" db="EMBL/GenBank/DDBJ databases">
        <title>Chromosome-scale genome assembly of Holotrichia oblita Faldermann.</title>
        <authorList>
            <person name="Rongchong L."/>
        </authorList>
    </citation>
    <scope>NUCLEOTIDE SEQUENCE</scope>
    <source>
        <strain evidence="1">81SQS9</strain>
    </source>
</reference>
<evidence type="ECO:0000313" key="2">
    <source>
        <dbReference type="Proteomes" id="UP001056778"/>
    </source>
</evidence>
<gene>
    <name evidence="1" type="ORF">MML48_9g00016680</name>
</gene>
<evidence type="ECO:0000313" key="1">
    <source>
        <dbReference type="EMBL" id="KAI4454587.1"/>
    </source>
</evidence>
<accession>A0ACB9SHJ1</accession>
<proteinExistence type="predicted"/>
<sequence>MFKNLTKFLCDTVLKTNKLNLTAKQIHNIKKFNTFNVYNLNNTTIKNHRFLHIISTKYAKNFVETENIYARKILDSFPITSDLVEETLQRSETFIRNEDDFNKLLDQNWRVAPPSHIIRAFLNIIDYCRENNINISDTRFDKLVDGLMDNVERLTTSELYTMLRCLNELPQTECYTSHNYHDVWSALDDMCTWKLRHWDIETLFKFANIFQQLHLGRIGDYIFRFIDRISRKPGKLTQNQLVHLFFYMNVCRKRPIEFEFEAAIASKLDSLTVDEIAIIAMGFFKSQTKIKLATILNRMLELVIENSEVYEISLAAILKIVRLSQHAQTKDNIIKMFDKITGEIPRLSHLCATHVALTGTSLQIFHAPILKAVGQKTIDNISDTKMVRLKDIERVLLAMTMFDFDPETKPDFYKTIYEELHRDERIPERILYPKSLPSALMYLSIRNIYSVELMNQLLKPEFTFETYGKHSKIHPRELFSLNYSTEIDLPHYTGSKWTTDMKIKSCRWLIEALPENVKSKTSATDKMIIDVISTLIRVVGSKELLYIGHVLPNYAKSDIILCLNKETNKFIEPSLLNSYQLHQIKYPEDCDKYKWYCFMVISLNLTARNTYQPVGIANMKRRHLKAIGYEPILIMWNEYNFLQPDEKIDYILNKIKRL</sequence>
<dbReference type="EMBL" id="CM043023">
    <property type="protein sequence ID" value="KAI4454587.1"/>
    <property type="molecule type" value="Genomic_DNA"/>
</dbReference>